<dbReference type="STRING" id="1658765.Msub_12512"/>
<dbReference type="PATRIC" id="fig|1658765.3.peg.2530"/>
<reference evidence="2 3" key="1">
    <citation type="submission" date="2015-06" db="EMBL/GenBank/DDBJ databases">
        <title>Marinobacter subterrani, a genetically tractable neutrophilic iron-oxidizing strain isolated from the Soudan Iron Mine.</title>
        <authorList>
            <person name="Bonis B.M."/>
            <person name="Gralnick J.A."/>
        </authorList>
    </citation>
    <scope>NUCLEOTIDE SEQUENCE [LARGE SCALE GENOMIC DNA]</scope>
    <source>
        <strain evidence="2 3">JG233</strain>
    </source>
</reference>
<dbReference type="OrthoDB" id="6369625at2"/>
<organism evidence="2 3">
    <name type="scientific">Marinobacter subterrani</name>
    <dbReference type="NCBI Taxonomy" id="1658765"/>
    <lineage>
        <taxon>Bacteria</taxon>
        <taxon>Pseudomonadati</taxon>
        <taxon>Pseudomonadota</taxon>
        <taxon>Gammaproteobacteria</taxon>
        <taxon>Pseudomonadales</taxon>
        <taxon>Marinobacteraceae</taxon>
        <taxon>Marinobacter</taxon>
    </lineage>
</organism>
<gene>
    <name evidence="2" type="ORF">Msub_12512</name>
</gene>
<sequence length="88" mass="9633">MSHIPPRKDQVEDKERRFYVCAPSSIYLQLQQEAIQRGTDLWTLGGSVLTAWLEAGCPTFGTQDQPPEKPSSPPPSSSPLAHEKGAGQ</sequence>
<accession>A0A0J7JEU3</accession>
<proteinExistence type="predicted"/>
<dbReference type="Proteomes" id="UP000036102">
    <property type="component" value="Unassembled WGS sequence"/>
</dbReference>
<dbReference type="RefSeq" id="WP_048496294.1">
    <property type="nucleotide sequence ID" value="NZ_LFBU01000001.1"/>
</dbReference>
<name>A0A0J7JEU3_9GAMM</name>
<evidence type="ECO:0000313" key="3">
    <source>
        <dbReference type="Proteomes" id="UP000036102"/>
    </source>
</evidence>
<feature type="region of interest" description="Disordered" evidence="1">
    <location>
        <begin position="57"/>
        <end position="88"/>
    </location>
</feature>
<comment type="caution">
    <text evidence="2">The sequence shown here is derived from an EMBL/GenBank/DDBJ whole genome shotgun (WGS) entry which is preliminary data.</text>
</comment>
<dbReference type="AlphaFoldDB" id="A0A0J7JEU3"/>
<evidence type="ECO:0000256" key="1">
    <source>
        <dbReference type="SAM" id="MobiDB-lite"/>
    </source>
</evidence>
<feature type="compositionally biased region" description="Pro residues" evidence="1">
    <location>
        <begin position="68"/>
        <end position="77"/>
    </location>
</feature>
<protein>
    <submittedName>
        <fullName evidence="2">Uncharacterized protein</fullName>
    </submittedName>
</protein>
<evidence type="ECO:0000313" key="2">
    <source>
        <dbReference type="EMBL" id="KMQ76301.1"/>
    </source>
</evidence>
<dbReference type="EMBL" id="LFBU01000001">
    <property type="protein sequence ID" value="KMQ76301.1"/>
    <property type="molecule type" value="Genomic_DNA"/>
</dbReference>
<keyword evidence="3" id="KW-1185">Reference proteome</keyword>